<dbReference type="PANTHER" id="PTHR35010">
    <property type="entry name" value="BLL4672 PROTEIN-RELATED"/>
    <property type="match status" value="1"/>
</dbReference>
<feature type="compositionally biased region" description="Basic and acidic residues" evidence="1">
    <location>
        <begin position="23"/>
        <end position="37"/>
    </location>
</feature>
<sequence>MGGAQVLGAGELGVVAGDDDDLGTVRRGDLQAEERDPAGPTDVGIASYGARRVPGLRREELAQLAGVSVTCYTRLEQGQSHQASEAVLEPLARALELTDDQRDYLHNLARPAPARPRTAAPARACHSTRQLIGSLSVPAVLVGMRTPAATEKRKGPHRIRCGPSESAYCCGAAGGGCCGGYGGRGGVP</sequence>
<gene>
    <name evidence="3" type="ORF">L1857_20045</name>
</gene>
<name>A0ABY4NXY7_9PSEU</name>
<proteinExistence type="predicted"/>
<dbReference type="Proteomes" id="UP000830158">
    <property type="component" value="Chromosome"/>
</dbReference>
<keyword evidence="4" id="KW-1185">Reference proteome</keyword>
<reference evidence="3" key="1">
    <citation type="submission" date="2022-01" db="EMBL/GenBank/DDBJ databases">
        <title>PSI-footprinting approach for the identification of protein synthesis inhibitor producers.</title>
        <authorList>
            <person name="Handel F."/>
            <person name="Kulik A."/>
            <person name="Wex K.W."/>
            <person name="Berscheid A."/>
            <person name="Saur J.S."/>
            <person name="Winkler A."/>
            <person name="Wibberg D."/>
            <person name="Kalinowski J."/>
            <person name="Broetz-Oesterhelt H."/>
            <person name="Mast Y."/>
        </authorList>
    </citation>
    <scope>NUCLEOTIDE SEQUENCE</scope>
    <source>
        <strain evidence="3">KNN 49.3e</strain>
    </source>
</reference>
<dbReference type="EMBL" id="CP091196">
    <property type="protein sequence ID" value="UQS24940.1"/>
    <property type="molecule type" value="Genomic_DNA"/>
</dbReference>
<dbReference type="SUPFAM" id="SSF47413">
    <property type="entry name" value="lambda repressor-like DNA-binding domains"/>
    <property type="match status" value="1"/>
</dbReference>
<dbReference type="Gene3D" id="1.10.260.40">
    <property type="entry name" value="lambda repressor-like DNA-binding domains"/>
    <property type="match status" value="1"/>
</dbReference>
<dbReference type="InterPro" id="IPR010982">
    <property type="entry name" value="Lambda_DNA-bd_dom_sf"/>
</dbReference>
<dbReference type="InterPro" id="IPR001387">
    <property type="entry name" value="Cro/C1-type_HTH"/>
</dbReference>
<evidence type="ECO:0000259" key="2">
    <source>
        <dbReference type="PROSITE" id="PS50943"/>
    </source>
</evidence>
<evidence type="ECO:0000313" key="3">
    <source>
        <dbReference type="EMBL" id="UQS24940.1"/>
    </source>
</evidence>
<feature type="compositionally biased region" description="Low complexity" evidence="1">
    <location>
        <begin position="1"/>
        <end position="16"/>
    </location>
</feature>
<feature type="region of interest" description="Disordered" evidence="1">
    <location>
        <begin position="1"/>
        <end position="44"/>
    </location>
</feature>
<dbReference type="CDD" id="cd00093">
    <property type="entry name" value="HTH_XRE"/>
    <property type="match status" value="1"/>
</dbReference>
<protein>
    <submittedName>
        <fullName evidence="3">Helix-turn-helix domain-containing protein</fullName>
    </submittedName>
</protein>
<dbReference type="Pfam" id="PF13560">
    <property type="entry name" value="HTH_31"/>
    <property type="match status" value="1"/>
</dbReference>
<feature type="domain" description="HTH cro/C1-type" evidence="2">
    <location>
        <begin position="55"/>
        <end position="101"/>
    </location>
</feature>
<evidence type="ECO:0000256" key="1">
    <source>
        <dbReference type="SAM" id="MobiDB-lite"/>
    </source>
</evidence>
<organism evidence="3 4">
    <name type="scientific">Amycolatopsis thermalba</name>
    <dbReference type="NCBI Taxonomy" id="944492"/>
    <lineage>
        <taxon>Bacteria</taxon>
        <taxon>Bacillati</taxon>
        <taxon>Actinomycetota</taxon>
        <taxon>Actinomycetes</taxon>
        <taxon>Pseudonocardiales</taxon>
        <taxon>Pseudonocardiaceae</taxon>
        <taxon>Amycolatopsis</taxon>
    </lineage>
</organism>
<dbReference type="PANTHER" id="PTHR35010:SF2">
    <property type="entry name" value="BLL4672 PROTEIN"/>
    <property type="match status" value="1"/>
</dbReference>
<dbReference type="PROSITE" id="PS50943">
    <property type="entry name" value="HTH_CROC1"/>
    <property type="match status" value="1"/>
</dbReference>
<accession>A0ABY4NXY7</accession>
<evidence type="ECO:0000313" key="4">
    <source>
        <dbReference type="Proteomes" id="UP000830158"/>
    </source>
</evidence>